<dbReference type="InterPro" id="IPR036871">
    <property type="entry name" value="PX_dom_sf"/>
</dbReference>
<evidence type="ECO:0000313" key="3">
    <source>
        <dbReference type="EMBL" id="KAL0065810.1"/>
    </source>
</evidence>
<dbReference type="SUPFAM" id="SSF103657">
    <property type="entry name" value="BAR/IMD domain-like"/>
    <property type="match status" value="1"/>
</dbReference>
<sequence>MDSFDDLLAPSRSMLEDNPFSDPFARSSSPDPWANPYANQEEDIYASPFATATSGQNDPTTPTSPATDRRLRSLSSSTESTQEQTATTPSEPIPTPTPSDPLDSANLSDDEPVATPPKPSYVPTPRSPGFKESIGPSIESSLTEDKPVASKDPVTVAPTDVTEQVEHKEPEKETKDEDSGSTSVEEPFDKPTAEPTEPESRSRTPSQSDHQPKLASSQPTLSNTSETPTPSWGPLDGTSTRITQSFSDLSLEGGTNGNTGGWAATSEPEPWNNGQPVVSRMASEDDSDDDKPIGQTLNKRLSQQSNPGASPIQKQPSSNRTDLRPVFVITVDDPQKVGDPIRSFTMYTVHTRTTSPLFQKSAFSVLRRYSDFLWLYETLSNNNPGVVVPPVPEKSPFGRFDDQFVKQRRFALEKCIQKIANHPVLGKDPDLKLFLESDTFSLDVSLSHSFVEVKHDLNAPPSQIKHRKAELAHERGGLMASIGQSIAGPRFHESDEWFDRQKAYLDSLESQLRGLAKAIDMVAKQRSDQSAATLEFANSLTELASADVGKQLVSSLSGLADVERKAHDLQVTQSDQDMVTFMGTVDEYARLINSVRMAFSSRVRVYHSWRNAESDLQRIKINHEKNRAQGRIPTDRLGFSLSQIAEAERRAADAKLEFEQVSKLVKTEVARFEQERIEDFKDSLRAFLEGMISRQKELIGSWENYQQMLLKRAAAASGRQTITIGTPQPPVNSSG</sequence>
<feature type="compositionally biased region" description="Pro residues" evidence="1">
    <location>
        <begin position="114"/>
        <end position="126"/>
    </location>
</feature>
<reference evidence="3 4" key="1">
    <citation type="submission" date="2024-05" db="EMBL/GenBank/DDBJ databases">
        <title>A draft genome resource for the thread blight pathogen Marasmius tenuissimus strain MS-2.</title>
        <authorList>
            <person name="Yulfo-Soto G.E."/>
            <person name="Baruah I.K."/>
            <person name="Amoako-Attah I."/>
            <person name="Bukari Y."/>
            <person name="Meinhardt L.W."/>
            <person name="Bailey B.A."/>
            <person name="Cohen S.P."/>
        </authorList>
    </citation>
    <scope>NUCLEOTIDE SEQUENCE [LARGE SCALE GENOMIC DNA]</scope>
    <source>
        <strain evidence="3 4">MS-2</strain>
    </source>
</reference>
<feature type="domain" description="PX" evidence="2">
    <location>
        <begin position="325"/>
        <end position="441"/>
    </location>
</feature>
<accession>A0ABR2ZWX2</accession>
<proteinExistence type="predicted"/>
<dbReference type="EMBL" id="JBBXMP010000042">
    <property type="protein sequence ID" value="KAL0065810.1"/>
    <property type="molecule type" value="Genomic_DNA"/>
</dbReference>
<feature type="compositionally biased region" description="Basic and acidic residues" evidence="1">
    <location>
        <begin position="187"/>
        <end position="202"/>
    </location>
</feature>
<name>A0ABR2ZWX2_9AGAR</name>
<evidence type="ECO:0000313" key="4">
    <source>
        <dbReference type="Proteomes" id="UP001437256"/>
    </source>
</evidence>
<protein>
    <submittedName>
        <fullName evidence="3">Vacuolar protein sorting-associated protein vps5</fullName>
    </submittedName>
</protein>
<dbReference type="InterPro" id="IPR015404">
    <property type="entry name" value="Vps5_C"/>
</dbReference>
<feature type="compositionally biased region" description="Polar residues" evidence="1">
    <location>
        <begin position="237"/>
        <end position="248"/>
    </location>
</feature>
<dbReference type="SMART" id="SM00312">
    <property type="entry name" value="PX"/>
    <property type="match status" value="1"/>
</dbReference>
<evidence type="ECO:0000259" key="2">
    <source>
        <dbReference type="PROSITE" id="PS50195"/>
    </source>
</evidence>
<keyword evidence="4" id="KW-1185">Reference proteome</keyword>
<feature type="compositionally biased region" description="Polar residues" evidence="1">
    <location>
        <begin position="295"/>
        <end position="320"/>
    </location>
</feature>
<dbReference type="Proteomes" id="UP001437256">
    <property type="component" value="Unassembled WGS sequence"/>
</dbReference>
<evidence type="ECO:0000256" key="1">
    <source>
        <dbReference type="SAM" id="MobiDB-lite"/>
    </source>
</evidence>
<dbReference type="PANTHER" id="PTHR10555:SF170">
    <property type="entry name" value="FI18122P1"/>
    <property type="match status" value="1"/>
</dbReference>
<dbReference type="SUPFAM" id="SSF64268">
    <property type="entry name" value="PX domain"/>
    <property type="match status" value="1"/>
</dbReference>
<dbReference type="Gene3D" id="1.20.1270.60">
    <property type="entry name" value="Arfaptin homology (AH) domain/BAR domain"/>
    <property type="match status" value="1"/>
</dbReference>
<feature type="compositionally biased region" description="Low complexity" evidence="1">
    <location>
        <begin position="73"/>
        <end position="90"/>
    </location>
</feature>
<organism evidence="3 4">
    <name type="scientific">Marasmius tenuissimus</name>
    <dbReference type="NCBI Taxonomy" id="585030"/>
    <lineage>
        <taxon>Eukaryota</taxon>
        <taxon>Fungi</taxon>
        <taxon>Dikarya</taxon>
        <taxon>Basidiomycota</taxon>
        <taxon>Agaricomycotina</taxon>
        <taxon>Agaricomycetes</taxon>
        <taxon>Agaricomycetidae</taxon>
        <taxon>Agaricales</taxon>
        <taxon>Marasmiineae</taxon>
        <taxon>Marasmiaceae</taxon>
        <taxon>Marasmius</taxon>
    </lineage>
</organism>
<dbReference type="Pfam" id="PF00787">
    <property type="entry name" value="PX"/>
    <property type="match status" value="1"/>
</dbReference>
<feature type="compositionally biased region" description="Polar residues" evidence="1">
    <location>
        <begin position="50"/>
        <end position="65"/>
    </location>
</feature>
<comment type="caution">
    <text evidence="3">The sequence shown here is derived from an EMBL/GenBank/DDBJ whole genome shotgun (WGS) entry which is preliminary data.</text>
</comment>
<feature type="compositionally biased region" description="Polar residues" evidence="1">
    <location>
        <begin position="203"/>
        <end position="230"/>
    </location>
</feature>
<dbReference type="CDD" id="cd07627">
    <property type="entry name" value="BAR_Vps5p"/>
    <property type="match status" value="1"/>
</dbReference>
<dbReference type="InterPro" id="IPR035803">
    <property type="entry name" value="BAR_Vps5"/>
</dbReference>
<gene>
    <name evidence="3" type="primary">vps5</name>
    <name evidence="3" type="ORF">AAF712_007113</name>
</gene>
<dbReference type="InterPro" id="IPR027267">
    <property type="entry name" value="AH/BAR_dom_sf"/>
</dbReference>
<feature type="compositionally biased region" description="Basic and acidic residues" evidence="1">
    <location>
        <begin position="164"/>
        <end position="178"/>
    </location>
</feature>
<dbReference type="InterPro" id="IPR001683">
    <property type="entry name" value="PX_dom"/>
</dbReference>
<dbReference type="Gene3D" id="3.30.1520.10">
    <property type="entry name" value="Phox-like domain"/>
    <property type="match status" value="1"/>
</dbReference>
<feature type="region of interest" description="Disordered" evidence="1">
    <location>
        <begin position="1"/>
        <end position="321"/>
    </location>
</feature>
<dbReference type="PANTHER" id="PTHR10555">
    <property type="entry name" value="SORTING NEXIN"/>
    <property type="match status" value="1"/>
</dbReference>
<dbReference type="PROSITE" id="PS50195">
    <property type="entry name" value="PX"/>
    <property type="match status" value="1"/>
</dbReference>
<dbReference type="Pfam" id="PF09325">
    <property type="entry name" value="Vps5"/>
    <property type="match status" value="1"/>
</dbReference>